<evidence type="ECO:0000313" key="1">
    <source>
        <dbReference type="EMBL" id="GBP07386.1"/>
    </source>
</evidence>
<sequence length="94" mass="10668">MGYFCLRAGPGSWKRRPFGGRTSRDFPISASTSPCVFFHPSPDGVTYSFTAFINVIPHNIRIRGHRNTNTRLYTTKGIPSVSLLSVRQRHCQFH</sequence>
<dbReference type="Proteomes" id="UP000299102">
    <property type="component" value="Unassembled WGS sequence"/>
</dbReference>
<organism evidence="1 2">
    <name type="scientific">Eumeta variegata</name>
    <name type="common">Bagworm moth</name>
    <name type="synonym">Eumeta japonica</name>
    <dbReference type="NCBI Taxonomy" id="151549"/>
    <lineage>
        <taxon>Eukaryota</taxon>
        <taxon>Metazoa</taxon>
        <taxon>Ecdysozoa</taxon>
        <taxon>Arthropoda</taxon>
        <taxon>Hexapoda</taxon>
        <taxon>Insecta</taxon>
        <taxon>Pterygota</taxon>
        <taxon>Neoptera</taxon>
        <taxon>Endopterygota</taxon>
        <taxon>Lepidoptera</taxon>
        <taxon>Glossata</taxon>
        <taxon>Ditrysia</taxon>
        <taxon>Tineoidea</taxon>
        <taxon>Psychidae</taxon>
        <taxon>Oiketicinae</taxon>
        <taxon>Eumeta</taxon>
    </lineage>
</organism>
<gene>
    <name evidence="1" type="ORF">EVAR_100836_1</name>
</gene>
<dbReference type="AlphaFoldDB" id="A0A4C1SZJ2"/>
<name>A0A4C1SZJ2_EUMVA</name>
<accession>A0A4C1SZJ2</accession>
<comment type="caution">
    <text evidence="1">The sequence shown here is derived from an EMBL/GenBank/DDBJ whole genome shotgun (WGS) entry which is preliminary data.</text>
</comment>
<dbReference type="EMBL" id="BGZK01004175">
    <property type="protein sequence ID" value="GBP07386.1"/>
    <property type="molecule type" value="Genomic_DNA"/>
</dbReference>
<keyword evidence="2" id="KW-1185">Reference proteome</keyword>
<reference evidence="1 2" key="1">
    <citation type="journal article" date="2019" name="Commun. Biol.">
        <title>The bagworm genome reveals a unique fibroin gene that provides high tensile strength.</title>
        <authorList>
            <person name="Kono N."/>
            <person name="Nakamura H."/>
            <person name="Ohtoshi R."/>
            <person name="Tomita M."/>
            <person name="Numata K."/>
            <person name="Arakawa K."/>
        </authorList>
    </citation>
    <scope>NUCLEOTIDE SEQUENCE [LARGE SCALE GENOMIC DNA]</scope>
</reference>
<evidence type="ECO:0000313" key="2">
    <source>
        <dbReference type="Proteomes" id="UP000299102"/>
    </source>
</evidence>
<proteinExistence type="predicted"/>
<protein>
    <submittedName>
        <fullName evidence="1">Uncharacterized protein</fullName>
    </submittedName>
</protein>